<evidence type="ECO:0000256" key="5">
    <source>
        <dbReference type="ARBA" id="ARBA00023157"/>
    </source>
</evidence>
<dbReference type="InterPro" id="IPR002160">
    <property type="entry name" value="Prot_inh_Kunz-lg"/>
</dbReference>
<proteinExistence type="evidence at transcript level"/>
<dbReference type="AlphaFoldDB" id="I3S0E9"/>
<reference evidence="7" key="1">
    <citation type="submission" date="2012-05" db="EMBL/GenBank/DDBJ databases">
        <authorList>
            <person name="Krishnakumar V."/>
            <person name="Cheung F."/>
            <person name="Xiao Y."/>
            <person name="Chan A."/>
            <person name="Moskal W.A."/>
            <person name="Town C.D."/>
        </authorList>
    </citation>
    <scope>NUCLEOTIDE SEQUENCE</scope>
</reference>
<dbReference type="PANTHER" id="PTHR33107:SF21">
    <property type="entry name" value="KUNITZ FAMILY TRYPSIN AND PROTEASE INHIBITOR PROTEIN"/>
    <property type="match status" value="1"/>
</dbReference>
<evidence type="ECO:0000256" key="4">
    <source>
        <dbReference type="ARBA" id="ARBA00022900"/>
    </source>
</evidence>
<comment type="subcellular location">
    <subcellularLocation>
        <location evidence="1">Secreted</location>
    </subcellularLocation>
</comment>
<organism evidence="7">
    <name type="scientific">Lotus japonicus</name>
    <name type="common">Lotus corniculatus var. japonicus</name>
    <dbReference type="NCBI Taxonomy" id="34305"/>
    <lineage>
        <taxon>Eukaryota</taxon>
        <taxon>Viridiplantae</taxon>
        <taxon>Streptophyta</taxon>
        <taxon>Embryophyta</taxon>
        <taxon>Tracheophyta</taxon>
        <taxon>Spermatophyta</taxon>
        <taxon>Magnoliopsida</taxon>
        <taxon>eudicotyledons</taxon>
        <taxon>Gunneridae</taxon>
        <taxon>Pentapetalae</taxon>
        <taxon>rosids</taxon>
        <taxon>fabids</taxon>
        <taxon>Fabales</taxon>
        <taxon>Fabaceae</taxon>
        <taxon>Papilionoideae</taxon>
        <taxon>50 kb inversion clade</taxon>
        <taxon>NPAAA clade</taxon>
        <taxon>Hologalegina</taxon>
        <taxon>robinioid clade</taxon>
        <taxon>Loteae</taxon>
        <taxon>Lotus</taxon>
    </lineage>
</organism>
<keyword evidence="2" id="KW-0964">Secreted</keyword>
<feature type="chain" id="PRO_5003679154" evidence="6">
    <location>
        <begin position="28"/>
        <end position="221"/>
    </location>
</feature>
<dbReference type="InterPro" id="IPR011065">
    <property type="entry name" value="Kunitz_inhibitor_STI-like_sf"/>
</dbReference>
<name>I3S0E9_LOTJA</name>
<dbReference type="EMBL" id="BT133946">
    <property type="protein sequence ID" value="AFK33741.1"/>
    <property type="molecule type" value="mRNA"/>
</dbReference>
<keyword evidence="6" id="KW-0732">Signal</keyword>
<dbReference type="Gene3D" id="2.80.10.50">
    <property type="match status" value="1"/>
</dbReference>
<keyword evidence="3" id="KW-0646">Protease inhibitor</keyword>
<keyword evidence="5" id="KW-1015">Disulfide bond</keyword>
<evidence type="ECO:0000256" key="6">
    <source>
        <dbReference type="SAM" id="SignalP"/>
    </source>
</evidence>
<protein>
    <submittedName>
        <fullName evidence="7">Uncharacterized protein</fullName>
    </submittedName>
</protein>
<sequence length="221" mass="23962">MMKPTMLLTLSVLLFAFTTYIIPSAFSQVPDLVKDTDGIPLRSDGRYYIRPALRGPGGGGVSPGETGNQTCPVTVLQHKSEVENGNGVKFEHYPNIGIIYEGVPLTISFGDIYGFCADSTKWVVVSDDFPGKWVGIGGAEDHPGKEIVSGLFDIQKYDDVAYKLVFTPVTGGSPGLSVDIGRRDDKNGRRLILAEEDERTYRVVFARVDDDGGINGIKSVV</sequence>
<dbReference type="GO" id="GO:0004867">
    <property type="term" value="F:serine-type endopeptidase inhibitor activity"/>
    <property type="evidence" value="ECO:0007669"/>
    <property type="project" value="UniProtKB-KW"/>
</dbReference>
<keyword evidence="4" id="KW-0722">Serine protease inhibitor</keyword>
<dbReference type="SUPFAM" id="SSF50386">
    <property type="entry name" value="STI-like"/>
    <property type="match status" value="1"/>
</dbReference>
<evidence type="ECO:0000313" key="7">
    <source>
        <dbReference type="EMBL" id="AFK33741.1"/>
    </source>
</evidence>
<dbReference type="CDD" id="cd23377">
    <property type="entry name" value="beta-trefoil_STI_MP4-like"/>
    <property type="match status" value="1"/>
</dbReference>
<dbReference type="SMART" id="SM00452">
    <property type="entry name" value="STI"/>
    <property type="match status" value="1"/>
</dbReference>
<dbReference type="PRINTS" id="PR00291">
    <property type="entry name" value="KUNITZINHBTR"/>
</dbReference>
<dbReference type="GO" id="GO:0005576">
    <property type="term" value="C:extracellular region"/>
    <property type="evidence" value="ECO:0007669"/>
    <property type="project" value="UniProtKB-SubCell"/>
</dbReference>
<dbReference type="Pfam" id="PF00197">
    <property type="entry name" value="Kunitz_legume"/>
    <property type="match status" value="1"/>
</dbReference>
<evidence type="ECO:0000256" key="3">
    <source>
        <dbReference type="ARBA" id="ARBA00022690"/>
    </source>
</evidence>
<feature type="signal peptide" evidence="6">
    <location>
        <begin position="1"/>
        <end position="27"/>
    </location>
</feature>
<accession>I3S0E9</accession>
<evidence type="ECO:0000256" key="1">
    <source>
        <dbReference type="ARBA" id="ARBA00004613"/>
    </source>
</evidence>
<dbReference type="PANTHER" id="PTHR33107">
    <property type="entry name" value="KUNITZ TRYPSIN INHIBITOR 2"/>
    <property type="match status" value="1"/>
</dbReference>
<dbReference type="MEROPS" id="I03.021"/>
<evidence type="ECO:0000256" key="2">
    <source>
        <dbReference type="ARBA" id="ARBA00022525"/>
    </source>
</evidence>